<evidence type="ECO:0000256" key="3">
    <source>
        <dbReference type="ARBA" id="ARBA00022692"/>
    </source>
</evidence>
<feature type="transmembrane region" description="Helical" evidence="6">
    <location>
        <begin position="21"/>
        <end position="44"/>
    </location>
</feature>
<dbReference type="InterPro" id="IPR050250">
    <property type="entry name" value="Macrolide_Exporter_MacB"/>
</dbReference>
<dbReference type="GO" id="GO:0022857">
    <property type="term" value="F:transmembrane transporter activity"/>
    <property type="evidence" value="ECO:0007669"/>
    <property type="project" value="TreeGrafter"/>
</dbReference>
<dbReference type="Pfam" id="PF02687">
    <property type="entry name" value="FtsX"/>
    <property type="match status" value="1"/>
</dbReference>
<evidence type="ECO:0000259" key="8">
    <source>
        <dbReference type="Pfam" id="PF12704"/>
    </source>
</evidence>
<comment type="subcellular location">
    <subcellularLocation>
        <location evidence="1">Cell membrane</location>
        <topology evidence="1">Multi-pass membrane protein</topology>
    </subcellularLocation>
</comment>
<evidence type="ECO:0000256" key="1">
    <source>
        <dbReference type="ARBA" id="ARBA00004651"/>
    </source>
</evidence>
<dbReference type="Proteomes" id="UP000518878">
    <property type="component" value="Unassembled WGS sequence"/>
</dbReference>
<dbReference type="PANTHER" id="PTHR30572:SF18">
    <property type="entry name" value="ABC-TYPE MACROLIDE FAMILY EXPORT SYSTEM PERMEASE COMPONENT 2"/>
    <property type="match status" value="1"/>
</dbReference>
<evidence type="ECO:0000256" key="5">
    <source>
        <dbReference type="ARBA" id="ARBA00023136"/>
    </source>
</evidence>
<dbReference type="GO" id="GO:0005886">
    <property type="term" value="C:plasma membrane"/>
    <property type="evidence" value="ECO:0007669"/>
    <property type="project" value="UniProtKB-SubCell"/>
</dbReference>
<evidence type="ECO:0000256" key="2">
    <source>
        <dbReference type="ARBA" id="ARBA00022475"/>
    </source>
</evidence>
<accession>A0A7X5TPX4</accession>
<comment type="caution">
    <text evidence="9">The sequence shown here is derived from an EMBL/GenBank/DDBJ whole genome shotgun (WGS) entry which is preliminary data.</text>
</comment>
<feature type="domain" description="ABC3 transporter permease C-terminal" evidence="7">
    <location>
        <begin position="312"/>
        <end position="427"/>
    </location>
</feature>
<proteinExistence type="predicted"/>
<dbReference type="EMBL" id="JAAQTL010000001">
    <property type="protein sequence ID" value="NID15530.1"/>
    <property type="molecule type" value="Genomic_DNA"/>
</dbReference>
<feature type="domain" description="MacB-like periplasmic core" evidence="8">
    <location>
        <begin position="20"/>
        <end position="261"/>
    </location>
</feature>
<keyword evidence="2" id="KW-1003">Cell membrane</keyword>
<dbReference type="RefSeq" id="WP_166699261.1">
    <property type="nucleotide sequence ID" value="NZ_JAAQTL010000001.1"/>
</dbReference>
<evidence type="ECO:0000256" key="4">
    <source>
        <dbReference type="ARBA" id="ARBA00022989"/>
    </source>
</evidence>
<evidence type="ECO:0000313" key="9">
    <source>
        <dbReference type="EMBL" id="NID15530.1"/>
    </source>
</evidence>
<feature type="transmembrane region" description="Helical" evidence="6">
    <location>
        <begin position="310"/>
        <end position="330"/>
    </location>
</feature>
<keyword evidence="10" id="KW-1185">Reference proteome</keyword>
<protein>
    <submittedName>
        <fullName evidence="9">FtsX-like permease family protein</fullName>
    </submittedName>
</protein>
<dbReference type="InterPro" id="IPR003838">
    <property type="entry name" value="ABC3_permease_C"/>
</dbReference>
<dbReference type="Pfam" id="PF12704">
    <property type="entry name" value="MacB_PCD"/>
    <property type="match status" value="1"/>
</dbReference>
<dbReference type="PANTHER" id="PTHR30572">
    <property type="entry name" value="MEMBRANE COMPONENT OF TRANSPORTER-RELATED"/>
    <property type="match status" value="1"/>
</dbReference>
<name>A0A7X5TPX4_9GAMM</name>
<dbReference type="AlphaFoldDB" id="A0A7X5TPX4"/>
<evidence type="ECO:0000259" key="7">
    <source>
        <dbReference type="Pfam" id="PF02687"/>
    </source>
</evidence>
<dbReference type="InterPro" id="IPR025857">
    <property type="entry name" value="MacB_PCD"/>
</dbReference>
<feature type="transmembrane region" description="Helical" evidence="6">
    <location>
        <begin position="351"/>
        <end position="377"/>
    </location>
</feature>
<gene>
    <name evidence="9" type="ORF">HBF32_08670</name>
</gene>
<sequence>MFGYYVELALRSLRLSRALTALMILAVALGIGASMTTLTVLHVLSGDPLPGKSSKVFMPRLDPRDKEGYDPTDELPVQVTWADGMNLLHAHRARRQALMTAGATPVQSDDAAIDPFIVPARYTTTDFFPMFDVPFRFGQGWSAADDASRARVAVIGADLNDRLFHGENSVGRIVHADGVDLRIVGVLAPWRAVPHFYDLNTGNYSVGEEVFVPLGTARDAKLKRNGGLECWGNKSSDEEGMETANCVWLQLWVELDDAAAVVSYRAFLDGYARDQVALGRFERPARTALPDVMRFLDEQRVVPSDVRLQVWLAFGFFLVCLVNTVGLMLAKFMRRAGEVGVRRALGASRRSVFAQLLTEAAIIGVAGGIVGLGVAFLGLAIVRMQPGAASQLAHLDLAMLLVTFLVSIAATLAAGLIPAWRTCRIAPALQIKSQ</sequence>
<keyword evidence="3 6" id="KW-0812">Transmembrane</keyword>
<evidence type="ECO:0000256" key="6">
    <source>
        <dbReference type="SAM" id="Phobius"/>
    </source>
</evidence>
<keyword evidence="5 6" id="KW-0472">Membrane</keyword>
<reference evidence="9 10" key="1">
    <citation type="journal article" date="2006" name="Int. J. Syst. Evol. Microbiol.">
        <title>Dyella yeojuensis sp. nov., isolated from greenhouse soil in Korea.</title>
        <authorList>
            <person name="Kim B.Y."/>
            <person name="Weon H.Y."/>
            <person name="Lee K.H."/>
            <person name="Seok S.J."/>
            <person name="Kwon S.W."/>
            <person name="Go S.J."/>
            <person name="Stackebrandt E."/>
        </authorList>
    </citation>
    <scope>NUCLEOTIDE SEQUENCE [LARGE SCALE GENOMIC DNA]</scope>
    <source>
        <strain evidence="9 10">DSM 17673</strain>
    </source>
</reference>
<evidence type="ECO:0000313" key="10">
    <source>
        <dbReference type="Proteomes" id="UP000518878"/>
    </source>
</evidence>
<organism evidence="9 10">
    <name type="scientific">Luteibacter yeojuensis</name>
    <dbReference type="NCBI Taxonomy" id="345309"/>
    <lineage>
        <taxon>Bacteria</taxon>
        <taxon>Pseudomonadati</taxon>
        <taxon>Pseudomonadota</taxon>
        <taxon>Gammaproteobacteria</taxon>
        <taxon>Lysobacterales</taxon>
        <taxon>Rhodanobacteraceae</taxon>
        <taxon>Luteibacter</taxon>
    </lineage>
</organism>
<feature type="transmembrane region" description="Helical" evidence="6">
    <location>
        <begin position="397"/>
        <end position="420"/>
    </location>
</feature>
<keyword evidence="4 6" id="KW-1133">Transmembrane helix</keyword>